<proteinExistence type="predicted"/>
<dbReference type="InterPro" id="IPR027746">
    <property type="entry name" value="TTL"/>
</dbReference>
<dbReference type="OrthoDB" id="202825at2759"/>
<feature type="compositionally biased region" description="Low complexity" evidence="1">
    <location>
        <begin position="1"/>
        <end position="17"/>
    </location>
</feature>
<dbReference type="STRING" id="879819.A0A0J1AYN9"/>
<accession>A0A0J1AYN9</accession>
<evidence type="ECO:0000313" key="3">
    <source>
        <dbReference type="Proteomes" id="UP000053611"/>
    </source>
</evidence>
<dbReference type="GeneID" id="28986427"/>
<dbReference type="GO" id="GO:0000932">
    <property type="term" value="C:P-body"/>
    <property type="evidence" value="ECO:0007669"/>
    <property type="project" value="TreeGrafter"/>
</dbReference>
<dbReference type="PANTHER" id="PTHR47551:SF1">
    <property type="entry name" value="TUBULIN--TYROSINE LIGASE PBY1-RELATED"/>
    <property type="match status" value="1"/>
</dbReference>
<dbReference type="PROSITE" id="PS51221">
    <property type="entry name" value="TTL"/>
    <property type="match status" value="1"/>
</dbReference>
<dbReference type="AlphaFoldDB" id="A0A0J1AYN9"/>
<dbReference type="PANTHER" id="PTHR47551">
    <property type="entry name" value="TUBULIN--TYROSINE LIGASE PBY1-RELATED"/>
    <property type="match status" value="1"/>
</dbReference>
<dbReference type="EMBL" id="KQ087235">
    <property type="protein sequence ID" value="KLT40429.1"/>
    <property type="molecule type" value="Genomic_DNA"/>
</dbReference>
<dbReference type="Proteomes" id="UP000053611">
    <property type="component" value="Unassembled WGS sequence"/>
</dbReference>
<feature type="region of interest" description="Disordered" evidence="1">
    <location>
        <begin position="190"/>
        <end position="214"/>
    </location>
</feature>
<feature type="region of interest" description="Disordered" evidence="1">
    <location>
        <begin position="1"/>
        <end position="22"/>
    </location>
</feature>
<dbReference type="InterPro" id="IPR004344">
    <property type="entry name" value="TTL/TTLL_fam"/>
</dbReference>
<organism evidence="2 3">
    <name type="scientific">Cutaneotrichosporon oleaginosum</name>
    <dbReference type="NCBI Taxonomy" id="879819"/>
    <lineage>
        <taxon>Eukaryota</taxon>
        <taxon>Fungi</taxon>
        <taxon>Dikarya</taxon>
        <taxon>Basidiomycota</taxon>
        <taxon>Agaricomycotina</taxon>
        <taxon>Tremellomycetes</taxon>
        <taxon>Trichosporonales</taxon>
        <taxon>Trichosporonaceae</taxon>
        <taxon>Cutaneotrichosporon</taxon>
    </lineage>
</organism>
<dbReference type="RefSeq" id="XP_018276920.1">
    <property type="nucleotide sequence ID" value="XM_018425824.1"/>
</dbReference>
<feature type="compositionally biased region" description="Acidic residues" evidence="1">
    <location>
        <begin position="190"/>
        <end position="213"/>
    </location>
</feature>
<dbReference type="Gene3D" id="3.30.470.20">
    <property type="entry name" value="ATP-grasp fold, B domain"/>
    <property type="match status" value="1"/>
</dbReference>
<keyword evidence="3" id="KW-1185">Reference proteome</keyword>
<name>A0A0J1AYN9_9TREE</name>
<reference evidence="2 3" key="1">
    <citation type="submission" date="2015-03" db="EMBL/GenBank/DDBJ databases">
        <title>Genomics and transcriptomics of the oil-accumulating basidiomycete yeast T. oleaginosus allow insights into substrate utilization and the diverse evolutionary trajectories of mating systems in fungi.</title>
        <authorList>
            <consortium name="DOE Joint Genome Institute"/>
            <person name="Kourist R."/>
            <person name="Kracht O."/>
            <person name="Bracharz F."/>
            <person name="Lipzen A."/>
            <person name="Nolan M."/>
            <person name="Ohm R."/>
            <person name="Grigoriev I."/>
            <person name="Sun S."/>
            <person name="Heitman J."/>
            <person name="Bruck T."/>
            <person name="Nowrousian M."/>
        </authorList>
    </citation>
    <scope>NUCLEOTIDE SEQUENCE [LARGE SCALE GENOMIC DNA]</scope>
    <source>
        <strain evidence="2 3">IBC0246</strain>
    </source>
</reference>
<evidence type="ECO:0008006" key="4">
    <source>
        <dbReference type="Google" id="ProtNLM"/>
    </source>
</evidence>
<sequence length="474" mass="52163">MTVSTTVAESTSTATTSHNPTPPGLAFVNFPSPFAQSLIEEALSSVLPDIRISCELGPVTPRLQWADYDLMSFDEARHDPRYLISSYIYRKALIRKHLLHNTATEYLAKCRHRGVSSALALPRGWVLDIQFADELDEALMDDLYDLAAAMRANETRKEREWFILKPGFADKGQGIRLFSTADELRAIFEEFEPPSDDEGEDGEGGEDGEEDEVHQDAGATAVLTQHLRQFVIQEYMPRPMLFDVTPSGLVGHKVHLRAHVLVTGAWEVYLSHALFVLFAGVRYTPPRSDDLDLRPHLTNVCIQTGQAPGQVLHFWAMGGATALAHTPTGYVATGTIDDAWLEATFAKTGAVIAEAVRAAAECGSFNLQLMENAFELFGVDLLLSHPHPHPHPDLACARDDAAPPVPDVTLLEFNASPDVVNSGDALRPNLVEMFEGIVRIGVVPFFGRGENAMALGEDRWGWRKVGKGEVRGWA</sequence>
<evidence type="ECO:0000313" key="2">
    <source>
        <dbReference type="EMBL" id="KLT40429.1"/>
    </source>
</evidence>
<protein>
    <recommendedName>
        <fullName evidence="4">TTL-domain-containing protein</fullName>
    </recommendedName>
</protein>
<dbReference type="Pfam" id="PF03133">
    <property type="entry name" value="TTL"/>
    <property type="match status" value="1"/>
</dbReference>
<evidence type="ECO:0000256" key="1">
    <source>
        <dbReference type="SAM" id="MobiDB-lite"/>
    </source>
</evidence>
<gene>
    <name evidence="2" type="ORF">CC85DRAFT_309024</name>
</gene>